<name>E3NRP1_CAERE</name>
<dbReference type="InterPro" id="IPR003280">
    <property type="entry name" value="2pore_dom_K_chnl"/>
</dbReference>
<keyword evidence="10" id="KW-0732">Signal</keyword>
<protein>
    <recommendedName>
        <fullName evidence="11">Potassium channel domain-containing protein</fullName>
    </recommendedName>
</protein>
<dbReference type="OrthoDB" id="297496at2759"/>
<dbReference type="PRINTS" id="PR01217">
    <property type="entry name" value="PRICHEXTENSN"/>
</dbReference>
<dbReference type="Proteomes" id="UP000008281">
    <property type="component" value="Unassembled WGS sequence"/>
</dbReference>
<keyword evidence="2" id="KW-0813">Transport</keyword>
<feature type="region of interest" description="Disordered" evidence="8">
    <location>
        <begin position="555"/>
        <end position="635"/>
    </location>
</feature>
<gene>
    <name evidence="12" type="ORF">CRE_23253</name>
</gene>
<evidence type="ECO:0000256" key="8">
    <source>
        <dbReference type="SAM" id="MobiDB-lite"/>
    </source>
</evidence>
<evidence type="ECO:0000256" key="7">
    <source>
        <dbReference type="ARBA" id="ARBA00023303"/>
    </source>
</evidence>
<dbReference type="InParanoid" id="E3NRP1"/>
<keyword evidence="7" id="KW-0407">Ion channel</keyword>
<dbReference type="SUPFAM" id="SSF81324">
    <property type="entry name" value="Voltage-gated potassium channels"/>
    <property type="match status" value="1"/>
</dbReference>
<feature type="transmembrane region" description="Helical" evidence="9">
    <location>
        <begin position="282"/>
        <end position="299"/>
    </location>
</feature>
<keyword evidence="5" id="KW-0406">Ion transport</keyword>
<dbReference type="PANTHER" id="PTHR11003">
    <property type="entry name" value="POTASSIUM CHANNEL, SUBFAMILY K"/>
    <property type="match status" value="1"/>
</dbReference>
<evidence type="ECO:0000256" key="10">
    <source>
        <dbReference type="SAM" id="SignalP"/>
    </source>
</evidence>
<dbReference type="GO" id="GO:0030322">
    <property type="term" value="P:stabilization of membrane potential"/>
    <property type="evidence" value="ECO:0007669"/>
    <property type="project" value="TreeGrafter"/>
</dbReference>
<evidence type="ECO:0000256" key="9">
    <source>
        <dbReference type="SAM" id="Phobius"/>
    </source>
</evidence>
<dbReference type="AlphaFoldDB" id="E3NRP1"/>
<dbReference type="Pfam" id="PF07885">
    <property type="entry name" value="Ion_trans_2"/>
    <property type="match status" value="1"/>
</dbReference>
<keyword evidence="13" id="KW-1185">Reference proteome</keyword>
<reference evidence="12" key="1">
    <citation type="submission" date="2007-07" db="EMBL/GenBank/DDBJ databases">
        <title>PCAP assembly of the Caenorhabditis remanei genome.</title>
        <authorList>
            <consortium name="The Caenorhabditis remanei Sequencing Consortium"/>
            <person name="Wilson R.K."/>
        </authorList>
    </citation>
    <scope>NUCLEOTIDE SEQUENCE [LARGE SCALE GENOMIC DNA]</scope>
    <source>
        <strain evidence="12">PB4641</strain>
    </source>
</reference>
<evidence type="ECO:0000313" key="13">
    <source>
        <dbReference type="Proteomes" id="UP000008281"/>
    </source>
</evidence>
<dbReference type="Gene3D" id="1.10.287.70">
    <property type="match status" value="1"/>
</dbReference>
<feature type="compositionally biased region" description="Polar residues" evidence="8">
    <location>
        <begin position="593"/>
        <end position="615"/>
    </location>
</feature>
<dbReference type="eggNOG" id="KOG1418">
    <property type="taxonomic scope" value="Eukaryota"/>
</dbReference>
<feature type="compositionally biased region" description="Low complexity" evidence="8">
    <location>
        <begin position="565"/>
        <end position="584"/>
    </location>
</feature>
<dbReference type="GO" id="GO:0015271">
    <property type="term" value="F:outward rectifier potassium channel activity"/>
    <property type="evidence" value="ECO:0007669"/>
    <property type="project" value="TreeGrafter"/>
</dbReference>
<feature type="compositionally biased region" description="Pro residues" evidence="8">
    <location>
        <begin position="517"/>
        <end position="526"/>
    </location>
</feature>
<sequence length="635" mass="70383">MKLVAIAFLLLQFFYNVNGLTRVECADAVNHVRAENAEQLQWANVNKLLYNISLEKILFDQISEYNGCPPPIVIGLGGVQVYLNTNHGEDGGLEFMRNDTKRGLFGMTESTQLACAVTTCMEDGKPVFSVVTDYSKMPPIIGRPGSQCLSGRLANSKGLCYLQIEIQNVPPIPSELRRRRRRRHNDTLDQFSEKKLKKAWNPNFIRYPKLSGAKNLSNTDIEEKILENEKIENEIESSETSEEEDDLTETEATSLFILFLLYIAFGGMMLAAYEPDMDFFKAVYFNFVTLTSIGLGDIVPRSETYMLITIVYIAIGLALTTIAIEVAADALKKLHYFGRKIENVGNVAIWFGGKKITMKALVKNLGDQFNLPTTVVKSLNLDHFVDQAIKVEEGEIETLRPPPFEPDSERFDAEFADEPESEWIRDPTPTPPPSPQPVYRLPSPKPKTPSPLPSPSITDKSMAIATPSPEESEDDEELILPSPEPSPIREPTPSPPPREPTPREPTPEPEPYREPTPRPPPPPKPRPLTAAEIAAQKRKAYSEEAWRRYQEYQKQWKKFRQTQKTPAPGASTSGASTSKQSGASPEGGGQAGTGPSTRSQSVTSVASGKTSRSATPESKKSSHPSSSSRRESGAK</sequence>
<dbReference type="GO" id="GO:0005886">
    <property type="term" value="C:plasma membrane"/>
    <property type="evidence" value="ECO:0007669"/>
    <property type="project" value="TreeGrafter"/>
</dbReference>
<evidence type="ECO:0000256" key="4">
    <source>
        <dbReference type="ARBA" id="ARBA00022989"/>
    </source>
</evidence>
<dbReference type="InterPro" id="IPR013099">
    <property type="entry name" value="K_chnl_dom"/>
</dbReference>
<dbReference type="PANTHER" id="PTHR11003:SF317">
    <property type="entry name" value="POTASSIUM CHANNEL DOMAIN-CONTAINING PROTEIN"/>
    <property type="match status" value="1"/>
</dbReference>
<keyword evidence="6 9" id="KW-0472">Membrane</keyword>
<keyword evidence="4 9" id="KW-1133">Transmembrane helix</keyword>
<keyword evidence="3 9" id="KW-0812">Transmembrane</keyword>
<feature type="compositionally biased region" description="Pro residues" evidence="8">
    <location>
        <begin position="443"/>
        <end position="454"/>
    </location>
</feature>
<evidence type="ECO:0000259" key="11">
    <source>
        <dbReference type="Pfam" id="PF07885"/>
    </source>
</evidence>
<feature type="chain" id="PRO_5003176989" description="Potassium channel domain-containing protein" evidence="10">
    <location>
        <begin position="20"/>
        <end position="635"/>
    </location>
</feature>
<feature type="transmembrane region" description="Helical" evidence="9">
    <location>
        <begin position="305"/>
        <end position="331"/>
    </location>
</feature>
<evidence type="ECO:0000256" key="6">
    <source>
        <dbReference type="ARBA" id="ARBA00023136"/>
    </source>
</evidence>
<evidence type="ECO:0000256" key="5">
    <source>
        <dbReference type="ARBA" id="ARBA00023065"/>
    </source>
</evidence>
<feature type="compositionally biased region" description="Pro residues" evidence="8">
    <location>
        <begin position="482"/>
        <end position="499"/>
    </location>
</feature>
<comment type="subcellular location">
    <subcellularLocation>
        <location evidence="1">Membrane</location>
        <topology evidence="1">Multi-pass membrane protein</topology>
    </subcellularLocation>
</comment>
<dbReference type="HOGENOM" id="CLU_430993_0_0_1"/>
<feature type="compositionally biased region" description="Basic and acidic residues" evidence="8">
    <location>
        <begin position="500"/>
        <end position="516"/>
    </location>
</feature>
<evidence type="ECO:0000256" key="1">
    <source>
        <dbReference type="ARBA" id="ARBA00004141"/>
    </source>
</evidence>
<dbReference type="STRING" id="31234.E3NRP1"/>
<feature type="transmembrane region" description="Helical" evidence="9">
    <location>
        <begin position="255"/>
        <end position="273"/>
    </location>
</feature>
<dbReference type="EMBL" id="DS269763">
    <property type="protein sequence ID" value="EFO88249.1"/>
    <property type="molecule type" value="Genomic_DNA"/>
</dbReference>
<feature type="region of interest" description="Disordered" evidence="8">
    <location>
        <begin position="417"/>
        <end position="543"/>
    </location>
</feature>
<proteinExistence type="predicted"/>
<feature type="signal peptide" evidence="10">
    <location>
        <begin position="1"/>
        <end position="19"/>
    </location>
</feature>
<dbReference type="GO" id="GO:0022841">
    <property type="term" value="F:potassium ion leak channel activity"/>
    <property type="evidence" value="ECO:0007669"/>
    <property type="project" value="TreeGrafter"/>
</dbReference>
<evidence type="ECO:0000256" key="3">
    <source>
        <dbReference type="ARBA" id="ARBA00022692"/>
    </source>
</evidence>
<accession>E3NRP1</accession>
<evidence type="ECO:0000256" key="2">
    <source>
        <dbReference type="ARBA" id="ARBA00022448"/>
    </source>
</evidence>
<feature type="domain" description="Potassium channel" evidence="11">
    <location>
        <begin position="258"/>
        <end position="332"/>
    </location>
</feature>
<evidence type="ECO:0000313" key="12">
    <source>
        <dbReference type="EMBL" id="EFO88249.1"/>
    </source>
</evidence>
<organism evidence="13">
    <name type="scientific">Caenorhabditis remanei</name>
    <name type="common">Caenorhabditis vulgaris</name>
    <dbReference type="NCBI Taxonomy" id="31234"/>
    <lineage>
        <taxon>Eukaryota</taxon>
        <taxon>Metazoa</taxon>
        <taxon>Ecdysozoa</taxon>
        <taxon>Nematoda</taxon>
        <taxon>Chromadorea</taxon>
        <taxon>Rhabditida</taxon>
        <taxon>Rhabditina</taxon>
        <taxon>Rhabditomorpha</taxon>
        <taxon>Rhabditoidea</taxon>
        <taxon>Rhabditidae</taxon>
        <taxon>Peloderinae</taxon>
        <taxon>Caenorhabditis</taxon>
    </lineage>
</organism>